<dbReference type="PROSITE" id="PS01186">
    <property type="entry name" value="EGF_2"/>
    <property type="match status" value="1"/>
</dbReference>
<name>A0A8S4QGR7_9NEOP</name>
<dbReference type="GO" id="GO:0032991">
    <property type="term" value="C:protein-containing complex"/>
    <property type="evidence" value="ECO:0007669"/>
    <property type="project" value="TreeGrafter"/>
</dbReference>
<gene>
    <name evidence="7" type="primary">jg51</name>
    <name evidence="7" type="ORF">PAEG_LOCUS1154</name>
</gene>
<evidence type="ECO:0000259" key="6">
    <source>
        <dbReference type="PROSITE" id="PS50026"/>
    </source>
</evidence>
<dbReference type="GO" id="GO:0007157">
    <property type="term" value="P:heterophilic cell-cell adhesion via plasma membrane cell adhesion molecules"/>
    <property type="evidence" value="ECO:0007669"/>
    <property type="project" value="TreeGrafter"/>
</dbReference>
<evidence type="ECO:0000256" key="1">
    <source>
        <dbReference type="ARBA" id="ARBA00022536"/>
    </source>
</evidence>
<proteinExistence type="predicted"/>
<feature type="disulfide bond" evidence="5">
    <location>
        <begin position="36"/>
        <end position="45"/>
    </location>
</feature>
<dbReference type="GO" id="GO:0005886">
    <property type="term" value="C:plasma membrane"/>
    <property type="evidence" value="ECO:0007669"/>
    <property type="project" value="TreeGrafter"/>
</dbReference>
<evidence type="ECO:0000256" key="5">
    <source>
        <dbReference type="PROSITE-ProRule" id="PRU00076"/>
    </source>
</evidence>
<dbReference type="GO" id="GO:0045197">
    <property type="term" value="P:establishment or maintenance of epithelial cell apical/basal polarity"/>
    <property type="evidence" value="ECO:0007669"/>
    <property type="project" value="TreeGrafter"/>
</dbReference>
<protein>
    <submittedName>
        <fullName evidence="7">Jg51 protein</fullName>
    </submittedName>
</protein>
<dbReference type="AlphaFoldDB" id="A0A8S4QGR7"/>
<dbReference type="EMBL" id="CAKXAJ010003920">
    <property type="protein sequence ID" value="CAH2208555.1"/>
    <property type="molecule type" value="Genomic_DNA"/>
</dbReference>
<dbReference type="PRINTS" id="PR00010">
    <property type="entry name" value="EGFBLOOD"/>
</dbReference>
<feature type="non-terminal residue" evidence="7">
    <location>
        <position position="1"/>
    </location>
</feature>
<comment type="caution">
    <text evidence="5">Lacks conserved residue(s) required for the propagation of feature annotation.</text>
</comment>
<dbReference type="Gene3D" id="2.10.25.10">
    <property type="entry name" value="Laminin"/>
    <property type="match status" value="1"/>
</dbReference>
<keyword evidence="8" id="KW-1185">Reference proteome</keyword>
<dbReference type="PROSITE" id="PS50026">
    <property type="entry name" value="EGF_3"/>
    <property type="match status" value="1"/>
</dbReference>
<evidence type="ECO:0000256" key="3">
    <source>
        <dbReference type="ARBA" id="ARBA00022737"/>
    </source>
</evidence>
<dbReference type="CDD" id="cd00054">
    <property type="entry name" value="EGF_CA"/>
    <property type="match status" value="1"/>
</dbReference>
<dbReference type="GO" id="GO:0005509">
    <property type="term" value="F:calcium ion binding"/>
    <property type="evidence" value="ECO:0007669"/>
    <property type="project" value="InterPro"/>
</dbReference>
<dbReference type="SMART" id="SM00181">
    <property type="entry name" value="EGF"/>
    <property type="match status" value="2"/>
</dbReference>
<dbReference type="InterPro" id="IPR000742">
    <property type="entry name" value="EGF"/>
</dbReference>
<evidence type="ECO:0000313" key="7">
    <source>
        <dbReference type="EMBL" id="CAH2208555.1"/>
    </source>
</evidence>
<accession>A0A8S4QGR7</accession>
<dbReference type="InterPro" id="IPR001881">
    <property type="entry name" value="EGF-like_Ca-bd_dom"/>
</dbReference>
<keyword evidence="2" id="KW-0732">Signal</keyword>
<dbReference type="FunFam" id="2.10.25.10:FF:000089">
    <property type="entry name" value="Cadherin EGF LAG seven-pass G-type receptor 3"/>
    <property type="match status" value="1"/>
</dbReference>
<sequence>SREHYMCDTEVDLCYSSPCKNNGTCVRREGGYTCVCGAGFTGVNCETILTKATCDMNGDGSVCRSGSQCVAKREGGILCQGCTIDVAYTTAMCELRARSFPTTSFLTFPGLKRRHRFHLKLK</sequence>
<evidence type="ECO:0000256" key="4">
    <source>
        <dbReference type="ARBA" id="ARBA00023157"/>
    </source>
</evidence>
<reference evidence="7" key="1">
    <citation type="submission" date="2022-03" db="EMBL/GenBank/DDBJ databases">
        <authorList>
            <person name="Lindestad O."/>
        </authorList>
    </citation>
    <scope>NUCLEOTIDE SEQUENCE</scope>
</reference>
<dbReference type="PROSITE" id="PS00022">
    <property type="entry name" value="EGF_1"/>
    <property type="match status" value="1"/>
</dbReference>
<keyword evidence="4 5" id="KW-1015">Disulfide bond</keyword>
<evidence type="ECO:0000313" key="8">
    <source>
        <dbReference type="Proteomes" id="UP000838756"/>
    </source>
</evidence>
<dbReference type="Pfam" id="PF00008">
    <property type="entry name" value="EGF"/>
    <property type="match status" value="1"/>
</dbReference>
<comment type="caution">
    <text evidence="7">The sequence shown here is derived from an EMBL/GenBank/DDBJ whole genome shotgun (WGS) entry which is preliminary data.</text>
</comment>
<dbReference type="InterPro" id="IPR051022">
    <property type="entry name" value="Notch_Cell-Fate_Det"/>
</dbReference>
<dbReference type="SMART" id="SM00179">
    <property type="entry name" value="EGF_CA"/>
    <property type="match status" value="1"/>
</dbReference>
<keyword evidence="1 5" id="KW-0245">EGF-like domain</keyword>
<dbReference type="Proteomes" id="UP000838756">
    <property type="component" value="Unassembled WGS sequence"/>
</dbReference>
<dbReference type="OrthoDB" id="10055367at2759"/>
<feature type="domain" description="EGF-like" evidence="6">
    <location>
        <begin position="10"/>
        <end position="46"/>
    </location>
</feature>
<dbReference type="SUPFAM" id="SSF57196">
    <property type="entry name" value="EGF/Laminin"/>
    <property type="match status" value="1"/>
</dbReference>
<keyword evidence="3" id="KW-0677">Repeat</keyword>
<organism evidence="7 8">
    <name type="scientific">Pararge aegeria aegeria</name>
    <dbReference type="NCBI Taxonomy" id="348720"/>
    <lineage>
        <taxon>Eukaryota</taxon>
        <taxon>Metazoa</taxon>
        <taxon>Ecdysozoa</taxon>
        <taxon>Arthropoda</taxon>
        <taxon>Hexapoda</taxon>
        <taxon>Insecta</taxon>
        <taxon>Pterygota</taxon>
        <taxon>Neoptera</taxon>
        <taxon>Endopterygota</taxon>
        <taxon>Lepidoptera</taxon>
        <taxon>Glossata</taxon>
        <taxon>Ditrysia</taxon>
        <taxon>Papilionoidea</taxon>
        <taxon>Nymphalidae</taxon>
        <taxon>Satyrinae</taxon>
        <taxon>Satyrini</taxon>
        <taxon>Parargina</taxon>
        <taxon>Pararge</taxon>
    </lineage>
</organism>
<dbReference type="PANTHER" id="PTHR24049:SF22">
    <property type="entry name" value="DROSOPHILA CRUMBS HOMOLOG"/>
    <property type="match status" value="1"/>
</dbReference>
<dbReference type="PANTHER" id="PTHR24049">
    <property type="entry name" value="CRUMBS FAMILY MEMBER"/>
    <property type="match status" value="1"/>
</dbReference>
<evidence type="ECO:0000256" key="2">
    <source>
        <dbReference type="ARBA" id="ARBA00022729"/>
    </source>
</evidence>